<protein>
    <submittedName>
        <fullName evidence="4">Tetratricopeptide repeat protein</fullName>
    </submittedName>
</protein>
<evidence type="ECO:0000256" key="3">
    <source>
        <dbReference type="SAM" id="MobiDB-lite"/>
    </source>
</evidence>
<dbReference type="PANTHER" id="PTHR12788">
    <property type="entry name" value="PROTEIN-TYROSINE SULFOTRANSFERASE 2"/>
    <property type="match status" value="1"/>
</dbReference>
<dbReference type="PANTHER" id="PTHR12788:SF10">
    <property type="entry name" value="PROTEIN-TYROSINE SULFOTRANSFERASE"/>
    <property type="match status" value="1"/>
</dbReference>
<dbReference type="Gene3D" id="3.40.50.300">
    <property type="entry name" value="P-loop containing nucleotide triphosphate hydrolases"/>
    <property type="match status" value="1"/>
</dbReference>
<dbReference type="InterPro" id="IPR011990">
    <property type="entry name" value="TPR-like_helical_dom_sf"/>
</dbReference>
<feature type="repeat" description="TPR" evidence="2">
    <location>
        <begin position="47"/>
        <end position="80"/>
    </location>
</feature>
<dbReference type="PROSITE" id="PS50293">
    <property type="entry name" value="TPR_REGION"/>
    <property type="match status" value="1"/>
</dbReference>
<reference evidence="4 5" key="1">
    <citation type="submission" date="2020-04" db="EMBL/GenBank/DDBJ databases">
        <title>Description of novel Gluconacetobacter.</title>
        <authorList>
            <person name="Sombolestani A."/>
        </authorList>
    </citation>
    <scope>NUCLEOTIDE SEQUENCE [LARGE SCALE GENOMIC DNA]</scope>
    <source>
        <strain evidence="4 5">LMG 27724</strain>
    </source>
</reference>
<dbReference type="Pfam" id="PF13469">
    <property type="entry name" value="Sulfotransfer_3"/>
    <property type="match status" value="1"/>
</dbReference>
<feature type="repeat" description="TPR" evidence="2">
    <location>
        <begin position="165"/>
        <end position="198"/>
    </location>
</feature>
<dbReference type="Gene3D" id="1.25.40.10">
    <property type="entry name" value="Tetratricopeptide repeat domain"/>
    <property type="match status" value="2"/>
</dbReference>
<evidence type="ECO:0000256" key="2">
    <source>
        <dbReference type="PROSITE-ProRule" id="PRU00339"/>
    </source>
</evidence>
<dbReference type="RefSeq" id="WP_182978765.1">
    <property type="nucleotide sequence ID" value="NZ_BAABGB010000025.1"/>
</dbReference>
<keyword evidence="2" id="KW-0802">TPR repeat</keyword>
<dbReference type="SUPFAM" id="SSF52540">
    <property type="entry name" value="P-loop containing nucleoside triphosphate hydrolases"/>
    <property type="match status" value="1"/>
</dbReference>
<evidence type="ECO:0000313" key="5">
    <source>
        <dbReference type="Proteomes" id="UP000577891"/>
    </source>
</evidence>
<dbReference type="PROSITE" id="PS50005">
    <property type="entry name" value="TPR"/>
    <property type="match status" value="5"/>
</dbReference>
<keyword evidence="5" id="KW-1185">Reference proteome</keyword>
<dbReference type="AlphaFoldDB" id="A0A7W4P013"/>
<name>A0A7W4P013_9PROT</name>
<proteinExistence type="predicted"/>
<evidence type="ECO:0000313" key="4">
    <source>
        <dbReference type="EMBL" id="MBB2172184.1"/>
    </source>
</evidence>
<dbReference type="Pfam" id="PF14559">
    <property type="entry name" value="TPR_19"/>
    <property type="match status" value="1"/>
</dbReference>
<dbReference type="InterPro" id="IPR019734">
    <property type="entry name" value="TPR_rpt"/>
</dbReference>
<dbReference type="InterPro" id="IPR026634">
    <property type="entry name" value="TPST-like"/>
</dbReference>
<dbReference type="Proteomes" id="UP000577891">
    <property type="component" value="Unassembled WGS sequence"/>
</dbReference>
<dbReference type="EMBL" id="JABEQE010000006">
    <property type="protein sequence ID" value="MBB2172184.1"/>
    <property type="molecule type" value="Genomic_DNA"/>
</dbReference>
<feature type="repeat" description="TPR" evidence="2">
    <location>
        <begin position="81"/>
        <end position="114"/>
    </location>
</feature>
<organism evidence="4 5">
    <name type="scientific">Gluconacetobacter asukensis</name>
    <dbReference type="NCBI Taxonomy" id="1017181"/>
    <lineage>
        <taxon>Bacteria</taxon>
        <taxon>Pseudomonadati</taxon>
        <taxon>Pseudomonadota</taxon>
        <taxon>Alphaproteobacteria</taxon>
        <taxon>Acetobacterales</taxon>
        <taxon>Acetobacteraceae</taxon>
        <taxon>Gluconacetobacter</taxon>
    </lineage>
</organism>
<comment type="caution">
    <text evidence="4">The sequence shown here is derived from an EMBL/GenBank/DDBJ whole genome shotgun (WGS) entry which is preliminary data.</text>
</comment>
<keyword evidence="1" id="KW-0808">Transferase</keyword>
<sequence length="653" mass="72146">MQETNEDIQPGHGNAASGCPSPGAPPAAIANAIQYATTCLTQVPDHPEALLLMGTIHTWQGEFAQAVPFLQRATTLMPGNAEAFNTLGLALHKSGRIEEAIRSFCKAIDLRPDFPSALTRLKQALAARSHDKNAIEQYRATLAAEASAEEIARHRAALVADTTDVSALNGLGKALWAIGQREEAVEQFRTALTYTPACAETARNLVQVLVELERIEDAITCYRSVLEQDPSLYAIHAGTGTLLRKAGRHAEARHHLEQACALQPDEAPVHAVLALVLQELGRIDTALAHLRQAVALAPDEPNYYLGLTRLTKLTPDDPALPAMLALVEREDAFDETRRTNLHFALGKALADIGQHRASFDHLLKANAIRRRAVPYDEKRVASAARAVREHFTPEAMAATAGTGHPSSRPVFIVGMPRSGSTLVEQILASHPDVYGAGEVSTLTDTLQDAARRFPAWALGTSLACLSEQDRHAIAEDYLHRLDRLATDWTGAHPPARISNKMLDNFFHIGIIRQLWRNARIIHTFRDPIDTCLSCFSIAFDNLDFTFDLGELGRYHRQYQEQMAHWRQVLPADTILDVRYEDVVADFAANARRIIAYCGLPWNDACLRFHETQRLVKTSSAAQVRKPLYRNAVGRWRPDDETLRPLLDGLEGRP</sequence>
<dbReference type="SMART" id="SM00028">
    <property type="entry name" value="TPR"/>
    <property type="match status" value="7"/>
</dbReference>
<accession>A0A7W4P013</accession>
<gene>
    <name evidence="4" type="ORF">HLH35_08615</name>
</gene>
<dbReference type="SUPFAM" id="SSF48452">
    <property type="entry name" value="TPR-like"/>
    <property type="match status" value="2"/>
</dbReference>
<feature type="region of interest" description="Disordered" evidence="3">
    <location>
        <begin position="1"/>
        <end position="22"/>
    </location>
</feature>
<feature type="repeat" description="TPR" evidence="2">
    <location>
        <begin position="199"/>
        <end position="232"/>
    </location>
</feature>
<evidence type="ECO:0000256" key="1">
    <source>
        <dbReference type="ARBA" id="ARBA00022679"/>
    </source>
</evidence>
<dbReference type="Pfam" id="PF13432">
    <property type="entry name" value="TPR_16"/>
    <property type="match status" value="1"/>
</dbReference>
<feature type="repeat" description="TPR" evidence="2">
    <location>
        <begin position="267"/>
        <end position="300"/>
    </location>
</feature>
<dbReference type="InterPro" id="IPR027417">
    <property type="entry name" value="P-loop_NTPase"/>
</dbReference>
<dbReference type="Pfam" id="PF13424">
    <property type="entry name" value="TPR_12"/>
    <property type="match status" value="1"/>
</dbReference>
<dbReference type="GO" id="GO:0008476">
    <property type="term" value="F:protein-tyrosine sulfotransferase activity"/>
    <property type="evidence" value="ECO:0007669"/>
    <property type="project" value="InterPro"/>
</dbReference>